<evidence type="ECO:0000313" key="4">
    <source>
        <dbReference type="Proteomes" id="UP000085678"/>
    </source>
</evidence>
<accession>A0A1S3HXT4</accession>
<dbReference type="GeneID" id="106159176"/>
<dbReference type="PANTHER" id="PTHR35081">
    <property type="entry name" value="COILED-COIL DOMAIN-CONTAINING PROTEIN 105"/>
    <property type="match status" value="1"/>
</dbReference>
<gene>
    <name evidence="5" type="primary">LOC106159176</name>
</gene>
<dbReference type="Pfam" id="PF03148">
    <property type="entry name" value="Tektin"/>
    <property type="match status" value="1"/>
</dbReference>
<dbReference type="KEGG" id="lak:106159176"/>
<protein>
    <submittedName>
        <fullName evidence="5">Coiled-coil domain-containing protein 105</fullName>
    </submittedName>
</protein>
<dbReference type="AlphaFoldDB" id="A0A1S3HXT4"/>
<dbReference type="OrthoDB" id="9896158at2759"/>
<evidence type="ECO:0000256" key="3">
    <source>
        <dbReference type="SAM" id="Coils"/>
    </source>
</evidence>
<dbReference type="OMA" id="YTPECAT"/>
<sequence>MAMKTVQLNTATIGPESWRNASLKAIKLSQNIVGRSDKACDLGRSMDPVPQLRDTVGQLSNDEIHRYVRETRVVVAKLRESMLDTNEEIKMLTRGKEALEKALEHKRKDIKLNRESSDIRVSRPAREKDIDGADDLLGAERMHLLNLKRMLEAQLKLVQQQLQVLDVARKRLAATIQERSRVLDLVCHALSSVANTTVQHTNNGRMSVNGYMGSTPLPPRVDPIGPFTPEAEISLNEASDARNRSGMLRRELKDLIDRTEQLQQSAHKSVNDGLTRKIGETATLKQHLQVGAGENRHSIHRAQRWYDATERAWGYTRGPVTTSDLTTRERLDRPLVKIYQRHPGTQLPEAQLIVKGGDGLLDSLTATSRNIGLLKLAQLKLKEDIRDKKSAMDVDSSIYRLRRRKANHRWVMGEAF</sequence>
<dbReference type="GO" id="GO:0005737">
    <property type="term" value="C:cytoplasm"/>
    <property type="evidence" value="ECO:0007669"/>
    <property type="project" value="UniProtKB-SubCell"/>
</dbReference>
<dbReference type="RefSeq" id="XP_013390840.1">
    <property type="nucleotide sequence ID" value="XM_013535386.2"/>
</dbReference>
<comment type="subcellular location">
    <subcellularLocation>
        <location evidence="1">Cytoplasm</location>
    </subcellularLocation>
</comment>
<feature type="coiled-coil region" evidence="3">
    <location>
        <begin position="82"/>
        <end position="109"/>
    </location>
</feature>
<evidence type="ECO:0000256" key="2">
    <source>
        <dbReference type="ARBA" id="ARBA00022490"/>
    </source>
</evidence>
<keyword evidence="3" id="KW-0175">Coiled coil</keyword>
<organism evidence="4 5">
    <name type="scientific">Lingula anatina</name>
    <name type="common">Brachiopod</name>
    <name type="synonym">Lingula unguis</name>
    <dbReference type="NCBI Taxonomy" id="7574"/>
    <lineage>
        <taxon>Eukaryota</taxon>
        <taxon>Metazoa</taxon>
        <taxon>Spiralia</taxon>
        <taxon>Lophotrochozoa</taxon>
        <taxon>Brachiopoda</taxon>
        <taxon>Linguliformea</taxon>
        <taxon>Lingulata</taxon>
        <taxon>Lingulida</taxon>
        <taxon>Linguloidea</taxon>
        <taxon>Lingulidae</taxon>
        <taxon>Lingula</taxon>
    </lineage>
</organism>
<dbReference type="PANTHER" id="PTHR35081:SF1">
    <property type="entry name" value="COILED-COIL DOMAIN-CONTAINING PROTEIN 105"/>
    <property type="match status" value="1"/>
</dbReference>
<keyword evidence="4" id="KW-1185">Reference proteome</keyword>
<dbReference type="Proteomes" id="UP000085678">
    <property type="component" value="Unplaced"/>
</dbReference>
<dbReference type="InterPro" id="IPR038949">
    <property type="entry name" value="TEKTL1"/>
</dbReference>
<dbReference type="STRING" id="7574.A0A1S3HXT4"/>
<evidence type="ECO:0000313" key="5">
    <source>
        <dbReference type="RefSeq" id="XP_013390840.1"/>
    </source>
</evidence>
<proteinExistence type="predicted"/>
<keyword evidence="2" id="KW-0963">Cytoplasm</keyword>
<name>A0A1S3HXT4_LINAN</name>
<evidence type="ECO:0000256" key="1">
    <source>
        <dbReference type="ARBA" id="ARBA00004496"/>
    </source>
</evidence>
<reference evidence="5" key="1">
    <citation type="submission" date="2025-08" db="UniProtKB">
        <authorList>
            <consortium name="RefSeq"/>
        </authorList>
    </citation>
    <scope>IDENTIFICATION</scope>
    <source>
        <tissue evidence="5">Gonads</tissue>
    </source>
</reference>
<dbReference type="InterPro" id="IPR048256">
    <property type="entry name" value="Tektin-like"/>
</dbReference>
<dbReference type="GO" id="GO:0005929">
    <property type="term" value="C:cilium"/>
    <property type="evidence" value="ECO:0007669"/>
    <property type="project" value="UniProtKB-ARBA"/>
</dbReference>
<dbReference type="InParanoid" id="A0A1S3HXT4"/>